<keyword evidence="11" id="KW-1185">Reference proteome</keyword>
<dbReference type="Pfam" id="PF22633">
    <property type="entry name" value="F5_F8_type_C_2"/>
    <property type="match status" value="4"/>
</dbReference>
<feature type="region of interest" description="Disordered" evidence="8">
    <location>
        <begin position="14"/>
        <end position="35"/>
    </location>
</feature>
<dbReference type="GO" id="GO:0046872">
    <property type="term" value="F:metal ion binding"/>
    <property type="evidence" value="ECO:0007669"/>
    <property type="project" value="UniProtKB-KW"/>
</dbReference>
<dbReference type="GO" id="GO:0001868">
    <property type="term" value="P:regulation of complement activation, lectin pathway"/>
    <property type="evidence" value="ECO:0007669"/>
    <property type="project" value="UniProtKB-ARBA"/>
</dbReference>
<evidence type="ECO:0000256" key="3">
    <source>
        <dbReference type="ARBA" id="ARBA00011233"/>
    </source>
</evidence>
<comment type="similarity">
    <text evidence="2">Belongs to the fucolectin family.</text>
</comment>
<feature type="non-terminal residue" evidence="10">
    <location>
        <position position="762"/>
    </location>
</feature>
<dbReference type="GO" id="GO:0010185">
    <property type="term" value="P:regulation of cellular defense response"/>
    <property type="evidence" value="ECO:0007669"/>
    <property type="project" value="UniProtKB-ARBA"/>
</dbReference>
<evidence type="ECO:0000256" key="1">
    <source>
        <dbReference type="ARBA" id="ARBA00002219"/>
    </source>
</evidence>
<feature type="compositionally biased region" description="Basic and acidic residues" evidence="8">
    <location>
        <begin position="14"/>
        <end position="31"/>
    </location>
</feature>
<keyword evidence="6" id="KW-0106">Calcium</keyword>
<dbReference type="Gene3D" id="2.60.120.260">
    <property type="entry name" value="Galactose-binding domain-like"/>
    <property type="match status" value="4"/>
</dbReference>
<dbReference type="PANTHER" id="PTHR45713">
    <property type="entry name" value="FTP DOMAIN-CONTAINING PROTEIN"/>
    <property type="match status" value="1"/>
</dbReference>
<evidence type="ECO:0000259" key="9">
    <source>
        <dbReference type="SMART" id="SM00607"/>
    </source>
</evidence>
<dbReference type="SMART" id="SM00607">
    <property type="entry name" value="FTP"/>
    <property type="match status" value="4"/>
</dbReference>
<keyword evidence="4" id="KW-0479">Metal-binding</keyword>
<dbReference type="EMBL" id="JAATIS010005064">
    <property type="protein sequence ID" value="KAG2459976.1"/>
    <property type="molecule type" value="Genomic_DNA"/>
</dbReference>
<dbReference type="InterPro" id="IPR051941">
    <property type="entry name" value="BG_Antigen-Binding_Lectin"/>
</dbReference>
<feature type="region of interest" description="Disordered" evidence="8">
    <location>
        <begin position="74"/>
        <end position="94"/>
    </location>
</feature>
<evidence type="ECO:0000256" key="7">
    <source>
        <dbReference type="ARBA" id="ARBA00023157"/>
    </source>
</evidence>
<dbReference type="InterPro" id="IPR006585">
    <property type="entry name" value="FTP1"/>
</dbReference>
<keyword evidence="5" id="KW-0430">Lectin</keyword>
<proteinExistence type="inferred from homology"/>
<dbReference type="SUPFAM" id="SSF49785">
    <property type="entry name" value="Galactose-binding domain-like"/>
    <property type="match status" value="4"/>
</dbReference>
<evidence type="ECO:0000313" key="10">
    <source>
        <dbReference type="EMBL" id="KAG2459976.1"/>
    </source>
</evidence>
<reference evidence="10 11" key="1">
    <citation type="journal article" date="2021" name="Cell">
        <title>Tracing the genetic footprints of vertebrate landing in non-teleost ray-finned fishes.</title>
        <authorList>
            <person name="Bi X."/>
            <person name="Wang K."/>
            <person name="Yang L."/>
            <person name="Pan H."/>
            <person name="Jiang H."/>
            <person name="Wei Q."/>
            <person name="Fang M."/>
            <person name="Yu H."/>
            <person name="Zhu C."/>
            <person name="Cai Y."/>
            <person name="He Y."/>
            <person name="Gan X."/>
            <person name="Zeng H."/>
            <person name="Yu D."/>
            <person name="Zhu Y."/>
            <person name="Jiang H."/>
            <person name="Qiu Q."/>
            <person name="Yang H."/>
            <person name="Zhang Y.E."/>
            <person name="Wang W."/>
            <person name="Zhu M."/>
            <person name="He S."/>
            <person name="Zhang G."/>
        </authorList>
    </citation>
    <scope>NUCLEOTIDE SEQUENCE [LARGE SCALE GENOMIC DNA]</scope>
    <source>
        <strain evidence="10">Bchr_013</strain>
    </source>
</reference>
<dbReference type="InterPro" id="IPR008979">
    <property type="entry name" value="Galactose-bd-like_sf"/>
</dbReference>
<comment type="function">
    <text evidence="1">Acts as a defensive agent. Recognizes blood group fucosylated oligosaccharides including A, B, H and Lewis B-type antigens. Does not recognize Lewis A antigen and has low affinity for monovalent haptens.</text>
</comment>
<dbReference type="PANTHER" id="PTHR45713:SF11">
    <property type="entry name" value="FUCOLECTIN TACHYLECTIN-4 PENTRAXIN-1 DOMAIN-CONTAINING PROTEIN"/>
    <property type="match status" value="1"/>
</dbReference>
<dbReference type="AlphaFoldDB" id="A0A8X8BMY6"/>
<comment type="subunit">
    <text evidence="3">Homotrimer.</text>
</comment>
<feature type="compositionally biased region" description="Low complexity" evidence="8">
    <location>
        <begin position="81"/>
        <end position="92"/>
    </location>
</feature>
<feature type="domain" description="Fucolectin tachylectin-4 pentraxin-1" evidence="9">
    <location>
        <begin position="96"/>
        <end position="242"/>
    </location>
</feature>
<evidence type="ECO:0000256" key="2">
    <source>
        <dbReference type="ARBA" id="ARBA00010147"/>
    </source>
</evidence>
<organism evidence="10 11">
    <name type="scientific">Polypterus senegalus</name>
    <name type="common">Senegal bichir</name>
    <dbReference type="NCBI Taxonomy" id="55291"/>
    <lineage>
        <taxon>Eukaryota</taxon>
        <taxon>Metazoa</taxon>
        <taxon>Chordata</taxon>
        <taxon>Craniata</taxon>
        <taxon>Vertebrata</taxon>
        <taxon>Euteleostomi</taxon>
        <taxon>Actinopterygii</taxon>
        <taxon>Polypteriformes</taxon>
        <taxon>Polypteridae</taxon>
        <taxon>Polypterus</taxon>
    </lineage>
</organism>
<evidence type="ECO:0000313" key="11">
    <source>
        <dbReference type="Proteomes" id="UP000886611"/>
    </source>
</evidence>
<dbReference type="Proteomes" id="UP000886611">
    <property type="component" value="Unassembled WGS sequence"/>
</dbReference>
<dbReference type="GO" id="GO:0042806">
    <property type="term" value="F:fucose binding"/>
    <property type="evidence" value="ECO:0007669"/>
    <property type="project" value="UniProtKB-ARBA"/>
</dbReference>
<accession>A0A8X8BMY6</accession>
<feature type="domain" description="Fucolectin tachylectin-4 pentraxin-1" evidence="9">
    <location>
        <begin position="247"/>
        <end position="393"/>
    </location>
</feature>
<name>A0A8X8BMY6_POLSE</name>
<evidence type="ECO:0000256" key="8">
    <source>
        <dbReference type="SAM" id="MobiDB-lite"/>
    </source>
</evidence>
<evidence type="ECO:0000256" key="4">
    <source>
        <dbReference type="ARBA" id="ARBA00022723"/>
    </source>
</evidence>
<feature type="domain" description="Fucolectin tachylectin-4 pentraxin-1" evidence="9">
    <location>
        <begin position="549"/>
        <end position="691"/>
    </location>
</feature>
<comment type="caution">
    <text evidence="10">The sequence shown here is derived from an EMBL/GenBank/DDBJ whole genome shotgun (WGS) entry which is preliminary data.</text>
</comment>
<feature type="non-terminal residue" evidence="10">
    <location>
        <position position="1"/>
    </location>
</feature>
<protein>
    <submittedName>
        <fullName evidence="10">PXN1 protein</fullName>
    </submittedName>
</protein>
<feature type="domain" description="Fucolectin tachylectin-4 pentraxin-1" evidence="9">
    <location>
        <begin position="398"/>
        <end position="543"/>
    </location>
</feature>
<sequence length="762" mass="83472">MLSPCTKMKLNHVKAEDLTSESDSQHLRPGEEITGTGFMKCNPHSLQNNSTQVKTEYLDSDVKLNEKAPCSRFSEEDFQESDTFSSSSFSQTPLHSTNIVRQGIAEQSSPYENLGPPNLAIDGKTSGVFSDGTCTHTNDKFPSWWRVNLKASYTISMVVVYNRLDCCDTRLMGAEVRVGETPDVSTHVRCGTIEVTSPGSVHTICCNGKRGQFVSVVLPNQPQYLTLCEVEVYGVEIVSPCKPALNAINIARQGIAEQSSPYGNLGSPNLAIDGKISGIFSDGTCTHTENLYPSWWRLNLKASYAISTVVVYNRLDCCDTRLTGAEVRVGDSPDVSKHVRCGTIEVTSPGSVHTICCNGKIGQFVSVVLPNQPQYLTLCEVEVYGVEIVSPCKPAFNANNIARQGIAEQSSPYGNLGSPNLAIDGKTSGVFSDGTCTHTESLYPSWWRLNLKASYAISTVVVYNRLDCCDTRLTGAEVRVGDSPDVSKHVRCGTIEVTSPGSVHTICCNGKRGQFVSVVLPNQIQYLTLCEVEVYGEEIVSPCKPALNAINIARQGIAEQSSPYGNLGSPNLAIDGKTSGIFSDGTCTHTSNDSPSWWRLNLKANYTISTVVVYNRLDCCDTRLTRAEVRVGDSLDVSKHVKCGTIETTYPGSVHTICCNGMRGQYVSIVLPNQPQYLTLCEVEVYGEATNLLRCPISDKDVSAYKREAACGKQLQTQYAKADEMWTNFYRHPSSHLPQIILEHVGSFKFLRIFMSNNPKWK</sequence>
<evidence type="ECO:0000256" key="6">
    <source>
        <dbReference type="ARBA" id="ARBA00022837"/>
    </source>
</evidence>
<gene>
    <name evidence="10" type="primary">Pxn1_2</name>
    <name evidence="10" type="ORF">GTO96_0021835</name>
</gene>
<evidence type="ECO:0000256" key="5">
    <source>
        <dbReference type="ARBA" id="ARBA00022734"/>
    </source>
</evidence>
<keyword evidence="7" id="KW-1015">Disulfide bond</keyword>